<name>A0A6T8NF45_HEMAN</name>
<protein>
    <submittedName>
        <fullName evidence="2">Uncharacterized protein</fullName>
    </submittedName>
</protein>
<dbReference type="AlphaFoldDB" id="A0A6T8NF45"/>
<accession>A0A6T8NF45</accession>
<evidence type="ECO:0000313" key="2">
    <source>
        <dbReference type="EMBL" id="CAD8985892.1"/>
    </source>
</evidence>
<feature type="compositionally biased region" description="Basic residues" evidence="1">
    <location>
        <begin position="226"/>
        <end position="237"/>
    </location>
</feature>
<feature type="region of interest" description="Disordered" evidence="1">
    <location>
        <begin position="1"/>
        <end position="30"/>
    </location>
</feature>
<feature type="compositionally biased region" description="Acidic residues" evidence="1">
    <location>
        <begin position="178"/>
        <end position="204"/>
    </location>
</feature>
<feature type="compositionally biased region" description="Low complexity" evidence="1">
    <location>
        <begin position="216"/>
        <end position="225"/>
    </location>
</feature>
<sequence length="237" mass="25864">MGRQPGGKTKGESSGGGSSKSPGKRSASGNQKGVLFIDREPDEIQNHLAFIVRVDEEWRDVNGFQVFEIGGVCEVVDEVMMGMMREWYCAKAVEPPGGFVKGQYGFCPASKNFTHKKWRAKAVRQVTPIFKKMCKRLPDGSLKTMKYYIQFEDEQHEVTQCYNQMRSGRMSIGQGEGGVEEDVNEDSATEEGTEEGGDDDDEGDGSPPPGKSAKNVSSKSPAAAKGKGKVVAPKKKK</sequence>
<feature type="region of interest" description="Disordered" evidence="1">
    <location>
        <begin position="169"/>
        <end position="237"/>
    </location>
</feature>
<proteinExistence type="predicted"/>
<gene>
    <name evidence="2" type="ORF">HAND00432_LOCUS36905</name>
</gene>
<organism evidence="2">
    <name type="scientific">Hemiselmis andersenii</name>
    <name type="common">Cryptophyte alga</name>
    <dbReference type="NCBI Taxonomy" id="464988"/>
    <lineage>
        <taxon>Eukaryota</taxon>
        <taxon>Cryptophyceae</taxon>
        <taxon>Cryptomonadales</taxon>
        <taxon>Hemiselmidaceae</taxon>
        <taxon>Hemiselmis</taxon>
    </lineage>
</organism>
<dbReference type="EMBL" id="HBFX01061191">
    <property type="protein sequence ID" value="CAD8985892.1"/>
    <property type="molecule type" value="Transcribed_RNA"/>
</dbReference>
<evidence type="ECO:0000256" key="1">
    <source>
        <dbReference type="SAM" id="MobiDB-lite"/>
    </source>
</evidence>
<reference evidence="2" key="1">
    <citation type="submission" date="2021-01" db="EMBL/GenBank/DDBJ databases">
        <authorList>
            <person name="Corre E."/>
            <person name="Pelletier E."/>
            <person name="Niang G."/>
            <person name="Scheremetjew M."/>
            <person name="Finn R."/>
            <person name="Kale V."/>
            <person name="Holt S."/>
            <person name="Cochrane G."/>
            <person name="Meng A."/>
            <person name="Brown T."/>
            <person name="Cohen L."/>
        </authorList>
    </citation>
    <scope>NUCLEOTIDE SEQUENCE</scope>
    <source>
        <strain evidence="2">CCMP644</strain>
    </source>
</reference>
<feature type="compositionally biased region" description="Low complexity" evidence="1">
    <location>
        <begin position="19"/>
        <end position="29"/>
    </location>
</feature>